<evidence type="ECO:0000313" key="4">
    <source>
        <dbReference type="Proteomes" id="UP000694300"/>
    </source>
</evidence>
<sequence>MNAGQGRTVVVGVDGSESALQAVGWAADEVSRRHGRLRLVYAFGWTTEVVAGHPGLGERRRDIMIQHARRDLAEAAALVALRAPDVPVEQDLLVGYPIAVLVAESHRADLVVLGDRGLSRVGGLLLGSVATALASHGACPVAVVRGAGQPAPAAAPVVVGIDGSPVSELALAFAYEEASLRGAPLTAVHTWVDVVADIPTAWLPDWEAEEEVVLAERLAGWGEKYPDVQVRRVVTRDRPAHALLHEAAGAQLVVVGSRGRGGFAGLVLGSVSHAVLHRSPCPVVVVRAGEQR</sequence>
<comment type="similarity">
    <text evidence="1">Belongs to the universal stress protein A family.</text>
</comment>
<evidence type="ECO:0000259" key="2">
    <source>
        <dbReference type="Pfam" id="PF00582"/>
    </source>
</evidence>
<dbReference type="Proteomes" id="UP000694300">
    <property type="component" value="Unassembled WGS sequence"/>
</dbReference>
<protein>
    <submittedName>
        <fullName evidence="3">Universal stress protein</fullName>
    </submittedName>
</protein>
<organism evidence="3 4">
    <name type="scientific">Pseudonocardia oceani</name>
    <dbReference type="NCBI Taxonomy" id="2792013"/>
    <lineage>
        <taxon>Bacteria</taxon>
        <taxon>Bacillati</taxon>
        <taxon>Actinomycetota</taxon>
        <taxon>Actinomycetes</taxon>
        <taxon>Pseudonocardiales</taxon>
        <taxon>Pseudonocardiaceae</taxon>
        <taxon>Pseudonocardia</taxon>
    </lineage>
</organism>
<evidence type="ECO:0000256" key="1">
    <source>
        <dbReference type="ARBA" id="ARBA00008791"/>
    </source>
</evidence>
<proteinExistence type="inferred from homology"/>
<accession>A0ABS6UHG1</accession>
<comment type="caution">
    <text evidence="3">The sequence shown here is derived from an EMBL/GenBank/DDBJ whole genome shotgun (WGS) entry which is preliminary data.</text>
</comment>
<name>A0ABS6UHG1_9PSEU</name>
<dbReference type="EMBL" id="JADQDF010000001">
    <property type="protein sequence ID" value="MBW0131680.1"/>
    <property type="molecule type" value="Genomic_DNA"/>
</dbReference>
<feature type="domain" description="UspA" evidence="2">
    <location>
        <begin position="7"/>
        <end position="145"/>
    </location>
</feature>
<keyword evidence="4" id="KW-1185">Reference proteome</keyword>
<dbReference type="PANTHER" id="PTHR46268:SF27">
    <property type="entry name" value="UNIVERSAL STRESS PROTEIN RV2623"/>
    <property type="match status" value="1"/>
</dbReference>
<dbReference type="PANTHER" id="PTHR46268">
    <property type="entry name" value="STRESS RESPONSE PROTEIN NHAX"/>
    <property type="match status" value="1"/>
</dbReference>
<gene>
    <name evidence="3" type="ORF">I4I82_28980</name>
</gene>
<dbReference type="RefSeq" id="WP_218591121.1">
    <property type="nucleotide sequence ID" value="NZ_JADQDE010000072.1"/>
</dbReference>
<evidence type="ECO:0000313" key="3">
    <source>
        <dbReference type="EMBL" id="MBW0131680.1"/>
    </source>
</evidence>
<reference evidence="3 4" key="1">
    <citation type="submission" date="2020-11" db="EMBL/GenBank/DDBJ databases">
        <title>Pseudonocardia abyssalis sp. nov. and Pseudonocardia oceani sp. nov., description and phylogenomic analysis of two novel actinomycetes isolated from the deep Southern Ocean.</title>
        <authorList>
            <person name="Parra J."/>
        </authorList>
    </citation>
    <scope>NUCLEOTIDE SEQUENCE [LARGE SCALE GENOMIC DNA]</scope>
    <source>
        <strain evidence="4">KRD185</strain>
    </source>
</reference>
<feature type="domain" description="UspA" evidence="2">
    <location>
        <begin position="157"/>
        <end position="287"/>
    </location>
</feature>
<dbReference type="InterPro" id="IPR006016">
    <property type="entry name" value="UspA"/>
</dbReference>
<dbReference type="Pfam" id="PF00582">
    <property type="entry name" value="Usp"/>
    <property type="match status" value="2"/>
</dbReference>